<protein>
    <submittedName>
        <fullName evidence="3">N-acetylmuramidase domain-containing protein</fullName>
    </submittedName>
</protein>
<dbReference type="InterPro" id="IPR036365">
    <property type="entry name" value="PGBD-like_sf"/>
</dbReference>
<comment type="caution">
    <text evidence="3">The sequence shown here is derived from an EMBL/GenBank/DDBJ whole genome shotgun (WGS) entry which is preliminary data.</text>
</comment>
<proteinExistence type="predicted"/>
<dbReference type="Proteomes" id="UP001548713">
    <property type="component" value="Unassembled WGS sequence"/>
</dbReference>
<feature type="domain" description="N-acetylmuramidase" evidence="2">
    <location>
        <begin position="28"/>
        <end position="191"/>
    </location>
</feature>
<accession>A0ABV2CZ80</accession>
<sequence length="262" mass="28772">MRDEFTGNSAPLQDIDYENAARKLGCSVAAVRAVAHVESAGDGFLPDGRPKILFERHVFHKRTAGRHSTRHPQLSSIQRGGYLGGTREYERLRKALALDRKSALESTSWGRFQIMGFNCASCGHDDVESFVKAMVTAEPNQLAAFVAFLKTCGLEDELIRCDWSGFARRYNGPAFAENAYDRKLAEAYARFSAISLSDDTVQPLLRVGDRGAHVKRLQTLLGLVVDGSFGPVTERAVLAVQKLRGLKQDGIVGAATWKALSQ</sequence>
<dbReference type="InterPro" id="IPR002477">
    <property type="entry name" value="Peptidoglycan-bd-like"/>
</dbReference>
<dbReference type="Gene3D" id="1.10.101.10">
    <property type="entry name" value="PGBD-like superfamily/PGBD"/>
    <property type="match status" value="1"/>
</dbReference>
<gene>
    <name evidence="3" type="ORF">ABVV53_05520</name>
</gene>
<feature type="domain" description="Peptidoglycan binding-like" evidence="1">
    <location>
        <begin position="223"/>
        <end position="260"/>
    </location>
</feature>
<evidence type="ECO:0000313" key="3">
    <source>
        <dbReference type="EMBL" id="MET1754921.1"/>
    </source>
</evidence>
<dbReference type="RefSeq" id="WP_353983372.1">
    <property type="nucleotide sequence ID" value="NZ_JBEWLY010000008.1"/>
</dbReference>
<dbReference type="SUPFAM" id="SSF47090">
    <property type="entry name" value="PGBD-like"/>
    <property type="match status" value="1"/>
</dbReference>
<keyword evidence="4" id="KW-1185">Reference proteome</keyword>
<reference evidence="3 4" key="1">
    <citation type="submission" date="2024-07" db="EMBL/GenBank/DDBJ databases">
        <title>Novosphingobium kalidii RD2P27.</title>
        <authorList>
            <person name="Sun J.-Q."/>
        </authorList>
    </citation>
    <scope>NUCLEOTIDE SEQUENCE [LARGE SCALE GENOMIC DNA]</scope>
    <source>
        <strain evidence="3 4">RD2P27</strain>
    </source>
</reference>
<evidence type="ECO:0000259" key="1">
    <source>
        <dbReference type="Pfam" id="PF01471"/>
    </source>
</evidence>
<dbReference type="InterPro" id="IPR036366">
    <property type="entry name" value="PGBDSf"/>
</dbReference>
<dbReference type="EMBL" id="JBEWLY010000008">
    <property type="protein sequence ID" value="MET1754921.1"/>
    <property type="molecule type" value="Genomic_DNA"/>
</dbReference>
<evidence type="ECO:0000259" key="2">
    <source>
        <dbReference type="Pfam" id="PF11860"/>
    </source>
</evidence>
<organism evidence="3 4">
    <name type="scientific">Novosphingobium kalidii</name>
    <dbReference type="NCBI Taxonomy" id="3230299"/>
    <lineage>
        <taxon>Bacteria</taxon>
        <taxon>Pseudomonadati</taxon>
        <taxon>Pseudomonadota</taxon>
        <taxon>Alphaproteobacteria</taxon>
        <taxon>Sphingomonadales</taxon>
        <taxon>Sphingomonadaceae</taxon>
        <taxon>Novosphingobium</taxon>
    </lineage>
</organism>
<dbReference type="Pfam" id="PF01471">
    <property type="entry name" value="PG_binding_1"/>
    <property type="match status" value="1"/>
</dbReference>
<dbReference type="InterPro" id="IPR024408">
    <property type="entry name" value="Muramidase"/>
</dbReference>
<name>A0ABV2CZ80_9SPHN</name>
<dbReference type="Pfam" id="PF11860">
    <property type="entry name" value="Muramidase"/>
    <property type="match status" value="1"/>
</dbReference>
<evidence type="ECO:0000313" key="4">
    <source>
        <dbReference type="Proteomes" id="UP001548713"/>
    </source>
</evidence>